<gene>
    <name evidence="1" type="ORF">R4146_07680</name>
</gene>
<name>A0ABU8SMB5_9LACO</name>
<organism evidence="1 2">
    <name type="scientific">Nicoliella lavandulae</name>
    <dbReference type="NCBI Taxonomy" id="3082954"/>
    <lineage>
        <taxon>Bacteria</taxon>
        <taxon>Bacillati</taxon>
        <taxon>Bacillota</taxon>
        <taxon>Bacilli</taxon>
        <taxon>Lactobacillales</taxon>
        <taxon>Lactobacillaceae</taxon>
        <taxon>Nicoliella</taxon>
    </lineage>
</organism>
<dbReference type="Proteomes" id="UP001370590">
    <property type="component" value="Unassembled WGS sequence"/>
</dbReference>
<accession>A0ABU8SMB5</accession>
<reference evidence="1 2" key="1">
    <citation type="submission" date="2023-10" db="EMBL/GenBank/DDBJ databases">
        <title>Nicoliella lavandulae sp. nov. isolated from Lavandula angustifolia flowers.</title>
        <authorList>
            <person name="Alcantara C."/>
            <person name="Zuniga M."/>
            <person name="Landete J.M."/>
            <person name="Monedero V."/>
        </authorList>
    </citation>
    <scope>NUCLEOTIDE SEQUENCE [LARGE SCALE GENOMIC DNA]</scope>
    <source>
        <strain evidence="1 2">Es01</strain>
    </source>
</reference>
<keyword evidence="2" id="KW-1185">Reference proteome</keyword>
<comment type="caution">
    <text evidence="1">The sequence shown here is derived from an EMBL/GenBank/DDBJ whole genome shotgun (WGS) entry which is preliminary data.</text>
</comment>
<dbReference type="Pfam" id="PF13876">
    <property type="entry name" value="Phage_gp49_66"/>
    <property type="match status" value="1"/>
</dbReference>
<dbReference type="RefSeq" id="WP_339960869.1">
    <property type="nucleotide sequence ID" value="NZ_JAWMWH010000003.1"/>
</dbReference>
<protein>
    <submittedName>
        <fullName evidence="1">Gp49 family protein</fullName>
    </submittedName>
</protein>
<evidence type="ECO:0000313" key="2">
    <source>
        <dbReference type="Proteomes" id="UP001370590"/>
    </source>
</evidence>
<dbReference type="InterPro" id="IPR025915">
    <property type="entry name" value="Phage_gp49_66"/>
</dbReference>
<evidence type="ECO:0000313" key="1">
    <source>
        <dbReference type="EMBL" id="MEJ6401021.1"/>
    </source>
</evidence>
<proteinExistence type="predicted"/>
<dbReference type="EMBL" id="JAWMWH010000003">
    <property type="protein sequence ID" value="MEJ6401021.1"/>
    <property type="molecule type" value="Genomic_DNA"/>
</dbReference>
<sequence>MNKKLVGITNGGHKVFVDEQPKAVKVTQEHIDNLLANSKVDARTVFEKCMVVTVQLPNGYTLTESSGCVDPANYDANYDAKYGKELCMEQIKHRLWQLEGYVLQSKVSE</sequence>